<dbReference type="GO" id="GO:0022857">
    <property type="term" value="F:transmembrane transporter activity"/>
    <property type="evidence" value="ECO:0007669"/>
    <property type="project" value="InterPro"/>
</dbReference>
<dbReference type="Gene3D" id="3.30.420.270">
    <property type="match status" value="1"/>
</dbReference>
<dbReference type="EMBL" id="WPHG01000002">
    <property type="protein sequence ID" value="MVA97376.1"/>
    <property type="molecule type" value="Genomic_DNA"/>
</dbReference>
<evidence type="ECO:0000256" key="4">
    <source>
        <dbReference type="ARBA" id="ARBA00022692"/>
    </source>
</evidence>
<evidence type="ECO:0000256" key="8">
    <source>
        <dbReference type="SAM" id="Phobius"/>
    </source>
</evidence>
<evidence type="ECO:0000256" key="2">
    <source>
        <dbReference type="ARBA" id="ARBA00005811"/>
    </source>
</evidence>
<keyword evidence="4 7" id="KW-0812">Transmembrane</keyword>
<dbReference type="InterPro" id="IPR003400">
    <property type="entry name" value="ExbD"/>
</dbReference>
<evidence type="ECO:0000256" key="3">
    <source>
        <dbReference type="ARBA" id="ARBA00022475"/>
    </source>
</evidence>
<dbReference type="AlphaFoldDB" id="A0A844QBH4"/>
<dbReference type="PANTHER" id="PTHR30558:SF3">
    <property type="entry name" value="BIOPOLYMER TRANSPORT PROTEIN EXBD-RELATED"/>
    <property type="match status" value="1"/>
</dbReference>
<organism evidence="9 10">
    <name type="scientific">Nitratireductor arenosus</name>
    <dbReference type="NCBI Taxonomy" id="2682096"/>
    <lineage>
        <taxon>Bacteria</taxon>
        <taxon>Pseudomonadati</taxon>
        <taxon>Pseudomonadota</taxon>
        <taxon>Alphaproteobacteria</taxon>
        <taxon>Hyphomicrobiales</taxon>
        <taxon>Phyllobacteriaceae</taxon>
        <taxon>Nitratireductor</taxon>
    </lineage>
</organism>
<evidence type="ECO:0000256" key="7">
    <source>
        <dbReference type="RuleBase" id="RU003879"/>
    </source>
</evidence>
<dbReference type="Proteomes" id="UP000463224">
    <property type="component" value="Unassembled WGS sequence"/>
</dbReference>
<gene>
    <name evidence="9" type="ORF">GN330_08960</name>
</gene>
<keyword evidence="7" id="KW-0653">Protein transport</keyword>
<proteinExistence type="inferred from homology"/>
<comment type="similarity">
    <text evidence="2 7">Belongs to the ExbD/TolR family.</text>
</comment>
<keyword evidence="3" id="KW-1003">Cell membrane</keyword>
<evidence type="ECO:0000256" key="1">
    <source>
        <dbReference type="ARBA" id="ARBA00004162"/>
    </source>
</evidence>
<protein>
    <submittedName>
        <fullName evidence="9">Biopolymer transporter ExbD</fullName>
    </submittedName>
</protein>
<comment type="caution">
    <text evidence="9">The sequence shown here is derived from an EMBL/GenBank/DDBJ whole genome shotgun (WGS) entry which is preliminary data.</text>
</comment>
<reference evidence="9 10" key="1">
    <citation type="submission" date="2019-12" db="EMBL/GenBank/DDBJ databases">
        <title>Nitratireductor arenosus sp. nov., Isolated from sea sand, Jeju island, South Korea.</title>
        <authorList>
            <person name="Kim W."/>
        </authorList>
    </citation>
    <scope>NUCLEOTIDE SEQUENCE [LARGE SCALE GENOMIC DNA]</scope>
    <source>
        <strain evidence="9 10">CAU 1489</strain>
    </source>
</reference>
<dbReference type="PANTHER" id="PTHR30558">
    <property type="entry name" value="EXBD MEMBRANE COMPONENT OF PMF-DRIVEN MACROMOLECULE IMPORT SYSTEM"/>
    <property type="match status" value="1"/>
</dbReference>
<accession>A0A844QBH4</accession>
<feature type="transmembrane region" description="Helical" evidence="8">
    <location>
        <begin position="16"/>
        <end position="35"/>
    </location>
</feature>
<comment type="subcellular location">
    <subcellularLocation>
        <location evidence="1">Cell membrane</location>
        <topology evidence="1">Single-pass membrane protein</topology>
    </subcellularLocation>
    <subcellularLocation>
        <location evidence="7">Cell membrane</location>
        <topology evidence="7">Single-pass type II membrane protein</topology>
    </subcellularLocation>
</comment>
<dbReference type="GO" id="GO:0005886">
    <property type="term" value="C:plasma membrane"/>
    <property type="evidence" value="ECO:0007669"/>
    <property type="project" value="UniProtKB-SubCell"/>
</dbReference>
<evidence type="ECO:0000313" key="9">
    <source>
        <dbReference type="EMBL" id="MVA97376.1"/>
    </source>
</evidence>
<keyword evidence="6 8" id="KW-0472">Membrane</keyword>
<keyword evidence="5 8" id="KW-1133">Transmembrane helix</keyword>
<evidence type="ECO:0000313" key="10">
    <source>
        <dbReference type="Proteomes" id="UP000463224"/>
    </source>
</evidence>
<dbReference type="Pfam" id="PF02472">
    <property type="entry name" value="ExbD"/>
    <property type="match status" value="1"/>
</dbReference>
<dbReference type="GO" id="GO:0015031">
    <property type="term" value="P:protein transport"/>
    <property type="evidence" value="ECO:0007669"/>
    <property type="project" value="UniProtKB-KW"/>
</dbReference>
<keyword evidence="10" id="KW-1185">Reference proteome</keyword>
<evidence type="ECO:0000256" key="6">
    <source>
        <dbReference type="ARBA" id="ARBA00023136"/>
    </source>
</evidence>
<dbReference type="RefSeq" id="WP_156712342.1">
    <property type="nucleotide sequence ID" value="NZ_WPHG01000002.1"/>
</dbReference>
<keyword evidence="7" id="KW-0813">Transport</keyword>
<name>A0A844QBH4_9HYPH</name>
<evidence type="ECO:0000256" key="5">
    <source>
        <dbReference type="ARBA" id="ARBA00022989"/>
    </source>
</evidence>
<sequence length="134" mass="14212">MKLPRPRPRTRHESTITLINIVFLMLIFFLIAGTLTPPMERDVALITTSQSDRAEPPRALFVTSDGALSAGGEPVTAADYVERLRAASGADGAIPVVKVAADRALPAQELIGIVAALRDAGAGRIALVTERETP</sequence>